<dbReference type="AlphaFoldDB" id="A0A318SAF8"/>
<name>A0A318SAF8_9DEIO</name>
<dbReference type="GO" id="GO:0016740">
    <property type="term" value="F:transferase activity"/>
    <property type="evidence" value="ECO:0007669"/>
    <property type="project" value="UniProtKB-KW"/>
</dbReference>
<organism evidence="2 3">
    <name type="scientific">Deinococcus yavapaiensis KR-236</name>
    <dbReference type="NCBI Taxonomy" id="694435"/>
    <lineage>
        <taxon>Bacteria</taxon>
        <taxon>Thermotogati</taxon>
        <taxon>Deinococcota</taxon>
        <taxon>Deinococci</taxon>
        <taxon>Deinococcales</taxon>
        <taxon>Deinococcaceae</taxon>
        <taxon>Deinococcus</taxon>
    </lineage>
</organism>
<sequence>MSHEVNAAGDLGIWAYRPDVPLRGAPDGQLADLTFSAKDLFGVAGWPLTGSTRASLPFVEESPVVRTLIDAGATLVGKTHLHEVALGVLGTNAFGGTRNPLDAERVAGGSSGGAAASVATREVNFALGTDTGGSVRVPAAFCGVVGFKPTYGTYSARGVLPLSLTCDHVGTLSNSTEVLARVHEVLTSEQASPMSWSGVRIGVWNVENWLTPDAANALRAFEARVLALGATSKPFDFPDVMGTYSPIVLSEAAEVHREALTTESPGFLPFTLGLLRAGQALTAQEVEAAHERRDRLGRQLTDVFGAFDVLLAPAVPSVAPRVGEEELTLSTETLPYRAAILRLTAPWSLLGVPTISWPLPGPNGLSLGVQIIAPRKADALVLGLALTLERLDLERAFPESRR</sequence>
<reference evidence="2 3" key="1">
    <citation type="submission" date="2018-06" db="EMBL/GenBank/DDBJ databases">
        <title>Genomic Encyclopedia of Type Strains, Phase IV (KMG-IV): sequencing the most valuable type-strain genomes for metagenomic binning, comparative biology and taxonomic classification.</title>
        <authorList>
            <person name="Goeker M."/>
        </authorList>
    </citation>
    <scope>NUCLEOTIDE SEQUENCE [LARGE SCALE GENOMIC DNA]</scope>
    <source>
        <strain evidence="2 3">DSM 18048</strain>
    </source>
</reference>
<dbReference type="Proteomes" id="UP000248326">
    <property type="component" value="Unassembled WGS sequence"/>
</dbReference>
<comment type="caution">
    <text evidence="2">The sequence shown here is derived from an EMBL/GenBank/DDBJ whole genome shotgun (WGS) entry which is preliminary data.</text>
</comment>
<dbReference type="PROSITE" id="PS00571">
    <property type="entry name" value="AMIDASES"/>
    <property type="match status" value="1"/>
</dbReference>
<dbReference type="InterPro" id="IPR000120">
    <property type="entry name" value="Amidase"/>
</dbReference>
<dbReference type="InterPro" id="IPR023631">
    <property type="entry name" value="Amidase_dom"/>
</dbReference>
<dbReference type="PANTHER" id="PTHR11895">
    <property type="entry name" value="TRANSAMIDASE"/>
    <property type="match status" value="1"/>
</dbReference>
<proteinExistence type="predicted"/>
<evidence type="ECO:0000313" key="3">
    <source>
        <dbReference type="Proteomes" id="UP000248326"/>
    </source>
</evidence>
<keyword evidence="3" id="KW-1185">Reference proteome</keyword>
<dbReference type="EMBL" id="QJSX01000002">
    <property type="protein sequence ID" value="PYE55859.1"/>
    <property type="molecule type" value="Genomic_DNA"/>
</dbReference>
<dbReference type="Pfam" id="PF01425">
    <property type="entry name" value="Amidase"/>
    <property type="match status" value="1"/>
</dbReference>
<feature type="domain" description="Amidase" evidence="1">
    <location>
        <begin position="24"/>
        <end position="382"/>
    </location>
</feature>
<gene>
    <name evidence="2" type="ORF">DES52_102225</name>
</gene>
<dbReference type="InterPro" id="IPR036928">
    <property type="entry name" value="AS_sf"/>
</dbReference>
<keyword evidence="2" id="KW-0808">Transferase</keyword>
<accession>A0A318SAF8</accession>
<dbReference type="InterPro" id="IPR020556">
    <property type="entry name" value="Amidase_CS"/>
</dbReference>
<evidence type="ECO:0000313" key="2">
    <source>
        <dbReference type="EMBL" id="PYE55859.1"/>
    </source>
</evidence>
<dbReference type="SUPFAM" id="SSF75304">
    <property type="entry name" value="Amidase signature (AS) enzymes"/>
    <property type="match status" value="1"/>
</dbReference>
<dbReference type="PANTHER" id="PTHR11895:SF151">
    <property type="entry name" value="GLUTAMYL-TRNA(GLN) AMIDOTRANSFERASE SUBUNIT A"/>
    <property type="match status" value="1"/>
</dbReference>
<dbReference type="Gene3D" id="3.90.1300.10">
    <property type="entry name" value="Amidase signature (AS) domain"/>
    <property type="match status" value="1"/>
</dbReference>
<protein>
    <submittedName>
        <fullName evidence="2">Aspartyl-tRNA(Asn)/glutamyl-tRNA(Gln) amidotransferase subunit A</fullName>
    </submittedName>
</protein>
<evidence type="ECO:0000259" key="1">
    <source>
        <dbReference type="Pfam" id="PF01425"/>
    </source>
</evidence>